<name>A0AAD1YJ44_9CLOT</name>
<protein>
    <submittedName>
        <fullName evidence="1">Uncharacterized protein</fullName>
    </submittedName>
</protein>
<accession>A0AAD1YJ44</accession>
<gene>
    <name evidence="1" type="ORF">CNEO2_60090</name>
</gene>
<dbReference type="EMBL" id="CAMTCP010000270">
    <property type="protein sequence ID" value="CAI3674401.1"/>
    <property type="molecule type" value="Genomic_DNA"/>
</dbReference>
<sequence>MELSIAFRTYSISNYINYIINSKFIRYNNNNTKLKTNLTRGYKKSNSLIVI</sequence>
<reference evidence="1" key="1">
    <citation type="submission" date="2022-10" db="EMBL/GenBank/DDBJ databases">
        <authorList>
            <person name="Aires J."/>
            <person name="Mesa V."/>
        </authorList>
    </citation>
    <scope>NUCLEOTIDE SEQUENCE</scope>
    <source>
        <strain evidence="1">Clostridium neonatale JD116</strain>
    </source>
</reference>
<proteinExistence type="predicted"/>
<dbReference type="Proteomes" id="UP001189143">
    <property type="component" value="Unassembled WGS sequence"/>
</dbReference>
<comment type="caution">
    <text evidence="1">The sequence shown here is derived from an EMBL/GenBank/DDBJ whole genome shotgun (WGS) entry which is preliminary data.</text>
</comment>
<evidence type="ECO:0000313" key="2">
    <source>
        <dbReference type="Proteomes" id="UP001189143"/>
    </source>
</evidence>
<dbReference type="AlphaFoldDB" id="A0AAD1YJ44"/>
<organism evidence="1 2">
    <name type="scientific">Clostridium neonatale</name>
    <dbReference type="NCBI Taxonomy" id="137838"/>
    <lineage>
        <taxon>Bacteria</taxon>
        <taxon>Bacillati</taxon>
        <taxon>Bacillota</taxon>
        <taxon>Clostridia</taxon>
        <taxon>Eubacteriales</taxon>
        <taxon>Clostridiaceae</taxon>
        <taxon>Clostridium</taxon>
    </lineage>
</organism>
<evidence type="ECO:0000313" key="1">
    <source>
        <dbReference type="EMBL" id="CAI3674401.1"/>
    </source>
</evidence>